<dbReference type="SUPFAM" id="SSF48065">
    <property type="entry name" value="DBL homology domain (DH-domain)"/>
    <property type="match status" value="1"/>
</dbReference>
<comment type="caution">
    <text evidence="3">The sequence shown here is derived from an EMBL/GenBank/DDBJ whole genome shotgun (WGS) entry which is preliminary data.</text>
</comment>
<feature type="compositionally biased region" description="Basic and acidic residues" evidence="1">
    <location>
        <begin position="232"/>
        <end position="245"/>
    </location>
</feature>
<feature type="domain" description="DH" evidence="2">
    <location>
        <begin position="272"/>
        <end position="628"/>
    </location>
</feature>
<dbReference type="Proteomes" id="UP000775547">
    <property type="component" value="Unassembled WGS sequence"/>
</dbReference>
<dbReference type="InterPro" id="IPR011993">
    <property type="entry name" value="PH-like_dom_sf"/>
</dbReference>
<dbReference type="AlphaFoldDB" id="A0A9P7GFC1"/>
<reference evidence="3" key="2">
    <citation type="submission" date="2021-10" db="EMBL/GenBank/DDBJ databases">
        <title>Phylogenomics reveals ancestral predisposition of the termite-cultivated fungus Termitomyces towards a domesticated lifestyle.</title>
        <authorList>
            <person name="Auxier B."/>
            <person name="Grum-Grzhimaylo A."/>
            <person name="Cardenas M.E."/>
            <person name="Lodge J.D."/>
            <person name="Laessoe T."/>
            <person name="Pedersen O."/>
            <person name="Smith M.E."/>
            <person name="Kuyper T.W."/>
            <person name="Franco-Molano E.A."/>
            <person name="Baroni T.J."/>
            <person name="Aanen D.K."/>
        </authorList>
    </citation>
    <scope>NUCLEOTIDE SEQUENCE</scope>
    <source>
        <strain evidence="3">AP01</strain>
        <tissue evidence="3">Mycelium</tissue>
    </source>
</reference>
<sequence>MDYLVASPHSEFLDLGCRPTGPSAPTILSRRINARRHLVGSTVISTIPLVADSPRKFTIGGFLPLPSISASPICTPTTSTSTQEPSPDDSLLKSLEDYTTAPTPSSSTSRSLSVPPPTWISTPPTPPPKMVRRSVTCSIRRTSPLAPSASFPASTLPHDSEYFLKRRNSVPAMPQRPPSAQSSHSSSADVSFQVLAVTSETTEEASTAKGSPMPRSSALFHIPSDAYTDTEDSPRMTESPERMNEDGSAEGSWSDHDSDDSRHSEKAKDDIRKYHALKELLDTEVGYLLDLRALVTVYLRILPTLTCRPPPTTPFGRASSSFTSSPWVNSYSHIHVAALSTSSTAVSDSAGTQSLNSSQTKEFPKASPRYLFTNHEVEILTRNAEEILQLHEQFVRELRKEVAPLGFPMEAYVRSDDLAMAKSSAVSNADAAIRIVSTKFATESSRFASYQSFCAGHPEALDLLRKVSSQHPLEWDAFEQRCSALVSELELNTTANTETAKSLVTEELNPLPPTGLPPKERSRSASMSSIEGAVRTLRSRASNIPSRDAVNFPIESVKKERSAPRLAFIDYMIKPVQRICKYPLVLDQLRRGKSVRALLPPHLRADADVIVESATQAMKHVASAVDEARHRQDVAIQSALIASRISLPGPTMSQMTSLYSAFQTLTHTFLSSLGTCLLAGSLDVIHDHAGKPSGSNITAKYLGAFLYLGGYLILAKVSKGKVYEPKHWFSLADFDICDVDEADAMLPCSIRVSSKDHRFELAAACQREKDAWLSSIRESRNHNPLWIGEPTSSLLFDGKGELIPSTLGDGPFELVHALPTIRSIPELVNNADYPGLDSLVNGPDPKPKKSYKQDFAWKQDPEPPSRRSSTASVKGIFSPMSSDSETIVIRRSSASARSRVDQGLQDVISQLCLTARSYASIKDEELFQAPKTTRAGFVRSQSGLSMAGMAKSRLTRHESVRVLRRKSLIDKHDTLSGKKPSSSGQSSTSKRQPRALSFTAISDSEKAPTSTHSYSLPSPFSMTPMSSTASSPKSPRSSIFLGHSPTKHTSQPTTPGAQSSMKRSRSIVDGVKGLFQSRSTSVVSLGNTSPPATDSHGSNKRRTPGSIKRWAKGSLHRRTRSAPDVPEEPFTLPDIQTLPALNFGAPIRLTASPSSYVPQDLEHLSLDKDPQRQSFIPSQGRYPPPVEVDATHGPTKHGPTMHLSILQRLKA</sequence>
<dbReference type="SUPFAM" id="SSF50729">
    <property type="entry name" value="PH domain-like"/>
    <property type="match status" value="1"/>
</dbReference>
<dbReference type="InterPro" id="IPR035899">
    <property type="entry name" value="DBL_dom_sf"/>
</dbReference>
<feature type="region of interest" description="Disordered" evidence="1">
    <location>
        <begin position="948"/>
        <end position="1065"/>
    </location>
</feature>
<feature type="compositionally biased region" description="Low complexity" evidence="1">
    <location>
        <begin position="977"/>
        <end position="990"/>
    </location>
</feature>
<feature type="compositionally biased region" description="Polar residues" evidence="1">
    <location>
        <begin position="1047"/>
        <end position="1061"/>
    </location>
</feature>
<dbReference type="GO" id="GO:0005737">
    <property type="term" value="C:cytoplasm"/>
    <property type="evidence" value="ECO:0007669"/>
    <property type="project" value="TreeGrafter"/>
</dbReference>
<name>A0A9P7GFC1_9AGAR</name>
<feature type="region of interest" description="Disordered" evidence="1">
    <location>
        <begin position="1080"/>
        <end position="1107"/>
    </location>
</feature>
<dbReference type="PROSITE" id="PS50010">
    <property type="entry name" value="DH_2"/>
    <property type="match status" value="1"/>
</dbReference>
<accession>A0A9P7GFC1</accession>
<dbReference type="EMBL" id="JABCKV010000001">
    <property type="protein sequence ID" value="KAG5648921.1"/>
    <property type="molecule type" value="Genomic_DNA"/>
</dbReference>
<evidence type="ECO:0000259" key="2">
    <source>
        <dbReference type="PROSITE" id="PS50010"/>
    </source>
</evidence>
<feature type="compositionally biased region" description="Basic residues" evidence="1">
    <location>
        <begin position="1098"/>
        <end position="1107"/>
    </location>
</feature>
<feature type="compositionally biased region" description="Low complexity" evidence="1">
    <location>
        <begin position="199"/>
        <end position="208"/>
    </location>
</feature>
<evidence type="ECO:0000313" key="3">
    <source>
        <dbReference type="EMBL" id="KAG5648921.1"/>
    </source>
</evidence>
<dbReference type="Pfam" id="PF00621">
    <property type="entry name" value="RhoGEF"/>
    <property type="match status" value="1"/>
</dbReference>
<reference evidence="3" key="1">
    <citation type="submission" date="2020-07" db="EMBL/GenBank/DDBJ databases">
        <authorList>
            <person name="Nieuwenhuis M."/>
            <person name="Van De Peppel L.J.J."/>
        </authorList>
    </citation>
    <scope>NUCLEOTIDE SEQUENCE</scope>
    <source>
        <strain evidence="3">AP01</strain>
        <tissue evidence="3">Mycelium</tissue>
    </source>
</reference>
<feature type="region of interest" description="Disordered" evidence="1">
    <location>
        <begin position="501"/>
        <end position="529"/>
    </location>
</feature>
<protein>
    <recommendedName>
        <fullName evidence="2">DH domain-containing protein</fullName>
    </recommendedName>
</protein>
<proteinExistence type="predicted"/>
<feature type="region of interest" description="Disordered" evidence="1">
    <location>
        <begin position="838"/>
        <end position="878"/>
    </location>
</feature>
<feature type="compositionally biased region" description="Pro residues" evidence="1">
    <location>
        <begin position="114"/>
        <end position="129"/>
    </location>
</feature>
<dbReference type="PANTHER" id="PTHR45818:SF3">
    <property type="entry name" value="PROTEIN VAV"/>
    <property type="match status" value="1"/>
</dbReference>
<feature type="compositionally biased region" description="Low complexity" evidence="1">
    <location>
        <begin position="74"/>
        <end position="89"/>
    </location>
</feature>
<feature type="compositionally biased region" description="Basic and acidic residues" evidence="1">
    <location>
        <begin position="253"/>
        <end position="268"/>
    </location>
</feature>
<evidence type="ECO:0000313" key="4">
    <source>
        <dbReference type="Proteomes" id="UP000775547"/>
    </source>
</evidence>
<dbReference type="GO" id="GO:0005085">
    <property type="term" value="F:guanyl-nucleotide exchange factor activity"/>
    <property type="evidence" value="ECO:0007669"/>
    <property type="project" value="InterPro"/>
</dbReference>
<feature type="region of interest" description="Disordered" evidence="1">
    <location>
        <begin position="199"/>
        <end position="268"/>
    </location>
</feature>
<dbReference type="InterPro" id="IPR000219">
    <property type="entry name" value="DH_dom"/>
</dbReference>
<dbReference type="OrthoDB" id="1716625at2759"/>
<feature type="compositionally biased region" description="Low complexity" evidence="1">
    <location>
        <begin position="1015"/>
        <end position="1038"/>
    </location>
</feature>
<dbReference type="PANTHER" id="PTHR45818">
    <property type="entry name" value="PROTEIN VAV"/>
    <property type="match status" value="1"/>
</dbReference>
<dbReference type="Gene3D" id="2.30.29.30">
    <property type="entry name" value="Pleckstrin-homology domain (PH domain)/Phosphotyrosine-binding domain (PTB)"/>
    <property type="match status" value="1"/>
</dbReference>
<feature type="region of interest" description="Disordered" evidence="1">
    <location>
        <begin position="1171"/>
        <end position="1197"/>
    </location>
</feature>
<feature type="region of interest" description="Disordered" evidence="1">
    <location>
        <begin position="74"/>
        <end position="134"/>
    </location>
</feature>
<dbReference type="Gene3D" id="1.20.900.10">
    <property type="entry name" value="Dbl homology (DH) domain"/>
    <property type="match status" value="1"/>
</dbReference>
<evidence type="ECO:0000256" key="1">
    <source>
        <dbReference type="SAM" id="MobiDB-lite"/>
    </source>
</evidence>
<feature type="compositionally biased region" description="Polar residues" evidence="1">
    <location>
        <begin position="1080"/>
        <end position="1096"/>
    </location>
</feature>
<feature type="compositionally biased region" description="Basic and acidic residues" evidence="1">
    <location>
        <begin position="955"/>
        <end position="976"/>
    </location>
</feature>
<feature type="compositionally biased region" description="Low complexity" evidence="1">
    <location>
        <begin position="99"/>
        <end position="113"/>
    </location>
</feature>
<keyword evidence="4" id="KW-1185">Reference proteome</keyword>
<feature type="compositionally biased region" description="Basic and acidic residues" evidence="1">
    <location>
        <begin position="845"/>
        <end position="865"/>
    </location>
</feature>
<feature type="compositionally biased region" description="Polar residues" evidence="1">
    <location>
        <begin position="999"/>
        <end position="1014"/>
    </location>
</feature>
<gene>
    <name evidence="3" type="ORF">DXG03_000270</name>
</gene>
<organism evidence="3 4">
    <name type="scientific">Asterophora parasitica</name>
    <dbReference type="NCBI Taxonomy" id="117018"/>
    <lineage>
        <taxon>Eukaryota</taxon>
        <taxon>Fungi</taxon>
        <taxon>Dikarya</taxon>
        <taxon>Basidiomycota</taxon>
        <taxon>Agaricomycotina</taxon>
        <taxon>Agaricomycetes</taxon>
        <taxon>Agaricomycetidae</taxon>
        <taxon>Agaricales</taxon>
        <taxon>Tricholomatineae</taxon>
        <taxon>Lyophyllaceae</taxon>
        <taxon>Asterophora</taxon>
    </lineage>
</organism>